<organism evidence="1 2">
    <name type="scientific">Sedimentitalea nanhaiensis</name>
    <dbReference type="NCBI Taxonomy" id="999627"/>
    <lineage>
        <taxon>Bacteria</taxon>
        <taxon>Pseudomonadati</taxon>
        <taxon>Pseudomonadota</taxon>
        <taxon>Alphaproteobacteria</taxon>
        <taxon>Rhodobacterales</taxon>
        <taxon>Paracoccaceae</taxon>
        <taxon>Sedimentitalea</taxon>
    </lineage>
</organism>
<proteinExistence type="predicted"/>
<dbReference type="EMBL" id="FPAW01000033">
    <property type="protein sequence ID" value="SFU14617.1"/>
    <property type="molecule type" value="Genomic_DNA"/>
</dbReference>
<reference evidence="1 2" key="1">
    <citation type="submission" date="2016-10" db="EMBL/GenBank/DDBJ databases">
        <authorList>
            <person name="de Groot N.N."/>
        </authorList>
    </citation>
    <scope>NUCLEOTIDE SEQUENCE [LARGE SCALE GENOMIC DNA]</scope>
    <source>
        <strain evidence="1 2">CGMCC 1.10959</strain>
    </source>
</reference>
<keyword evidence="2" id="KW-1185">Reference proteome</keyword>
<name>A0A1I7DSC5_9RHOB</name>
<dbReference type="Proteomes" id="UP000182466">
    <property type="component" value="Unassembled WGS sequence"/>
</dbReference>
<sequence length="39" mass="4425">MMLVLYTLLLCPVVGLSLLREARRQPVRTEIPIWKGATS</sequence>
<dbReference type="AlphaFoldDB" id="A0A1I7DSC5"/>
<gene>
    <name evidence="1" type="ORF">SAMN05216236_13345</name>
</gene>
<evidence type="ECO:0000313" key="2">
    <source>
        <dbReference type="Proteomes" id="UP000182466"/>
    </source>
</evidence>
<evidence type="ECO:0000313" key="1">
    <source>
        <dbReference type="EMBL" id="SFU14617.1"/>
    </source>
</evidence>
<accession>A0A1I7DSC5</accession>
<protein>
    <submittedName>
        <fullName evidence="1">Uncharacterized protein</fullName>
    </submittedName>
</protein>